<keyword evidence="3" id="KW-0479">Metal-binding</keyword>
<comment type="similarity">
    <text evidence="2">Belongs to the zinc-containing alcohol dehydrogenase family.</text>
</comment>
<sequence>MTTEPNPVPDRTVALIAYGTDDIRVETVAVADPSPDEALVAIAYGGICGSDLHYWKHGAAGQSVLKAPMRLGHEASGTVVRRAGDGSGPGEGTPVTVHPATPAATGAKYPVDRPNLSPGCRYMGSAAQVPHDDGLFIGHVAVPTRMLRVLPDGLDLRIAALAEPASVAWHAVERAGAVSGKTVLVVGTGPIGALIVAVARRAGAARIVAVDLEDFALDVTRRLGAHRTVDARDGAAVAAVEADVTFECSGNHHGLASAINGTARGGRVVMVGLPAAGPQPVPLSLAITREIDLIGSFRFNTEMDDVIQALADGSLDVTPVITAEYPVADALDAFALAADASRSSKVLLTF</sequence>
<protein>
    <submittedName>
        <fullName evidence="8">L-idonate 5-dehydrogenase (NAD(P)(+))</fullName>
        <ecNumber evidence="8">1.1.1.264</ecNumber>
    </submittedName>
</protein>
<comment type="cofactor">
    <cofactor evidence="1">
        <name>Zn(2+)</name>
        <dbReference type="ChEBI" id="CHEBI:29105"/>
    </cofactor>
</comment>
<dbReference type="GO" id="GO:0046872">
    <property type="term" value="F:metal ion binding"/>
    <property type="evidence" value="ECO:0007669"/>
    <property type="project" value="UniProtKB-KW"/>
</dbReference>
<reference evidence="9" key="2">
    <citation type="submission" date="2016-04" db="EMBL/GenBank/DDBJ databases">
        <title>Complete Genome and Plasmid Sequences for Rhodococcus fascians D188 and Draft Sequences for Rhodococcus spp. Isolates PBTS 1 and PBTS 2.</title>
        <authorList>
            <person name="Stamer R."/>
            <person name="Vereecke D."/>
            <person name="Zhang Y."/>
            <person name="Schilkey F."/>
            <person name="Devitt N."/>
            <person name="Randall J."/>
        </authorList>
    </citation>
    <scope>NUCLEOTIDE SEQUENCE [LARGE SCALE GENOMIC DNA]</scope>
    <source>
        <strain evidence="9">PBTS2</strain>
    </source>
</reference>
<organism evidence="8 9">
    <name type="scientific">Rhodococcoides fascians</name>
    <name type="common">Rhodococcus fascians</name>
    <dbReference type="NCBI Taxonomy" id="1828"/>
    <lineage>
        <taxon>Bacteria</taxon>
        <taxon>Bacillati</taxon>
        <taxon>Actinomycetota</taxon>
        <taxon>Actinomycetes</taxon>
        <taxon>Mycobacteriales</taxon>
        <taxon>Nocardiaceae</taxon>
        <taxon>Rhodococcoides</taxon>
    </lineage>
</organism>
<evidence type="ECO:0000256" key="3">
    <source>
        <dbReference type="ARBA" id="ARBA00022723"/>
    </source>
</evidence>
<gene>
    <name evidence="8" type="primary">idnD</name>
    <name evidence="8" type="ORF">A3Q41_04590</name>
</gene>
<dbReference type="InterPro" id="IPR036291">
    <property type="entry name" value="NAD(P)-bd_dom_sf"/>
</dbReference>
<dbReference type="SUPFAM" id="SSF51735">
    <property type="entry name" value="NAD(P)-binding Rossmann-fold domains"/>
    <property type="match status" value="1"/>
</dbReference>
<keyword evidence="9" id="KW-1185">Reference proteome</keyword>
<feature type="region of interest" description="Disordered" evidence="6">
    <location>
        <begin position="83"/>
        <end position="110"/>
    </location>
</feature>
<reference evidence="8 9" key="1">
    <citation type="journal article" date="2016" name="Genome Announc.">
        <title>Complete Genome and Plasmid Sequences for Rhodococcus fascians D188 and Draft Sequences for Rhodococcus Isolates PBTS 1 and PBTS 2.</title>
        <authorList>
            <person name="Stamler R.A."/>
            <person name="Vereecke D."/>
            <person name="Zhang Y."/>
            <person name="Schilkey F."/>
            <person name="Devitt N."/>
            <person name="Randall J.J."/>
        </authorList>
    </citation>
    <scope>NUCLEOTIDE SEQUENCE [LARGE SCALE GENOMIC DNA]</scope>
    <source>
        <strain evidence="8 9">PBTS2</strain>
    </source>
</reference>
<evidence type="ECO:0000256" key="5">
    <source>
        <dbReference type="ARBA" id="ARBA00023002"/>
    </source>
</evidence>
<keyword evidence="4" id="KW-0862">Zinc</keyword>
<dbReference type="EMBL" id="CP015220">
    <property type="protein sequence ID" value="AMY25859.1"/>
    <property type="molecule type" value="Genomic_DNA"/>
</dbReference>
<dbReference type="Pfam" id="PF00107">
    <property type="entry name" value="ADH_zinc_N"/>
    <property type="match status" value="1"/>
</dbReference>
<dbReference type="AlphaFoldDB" id="A0A143QSD9"/>
<dbReference type="Proteomes" id="UP000076038">
    <property type="component" value="Chromosome"/>
</dbReference>
<proteinExistence type="inferred from homology"/>
<dbReference type="InterPro" id="IPR013149">
    <property type="entry name" value="ADH-like_C"/>
</dbReference>
<keyword evidence="5 8" id="KW-0560">Oxidoreductase</keyword>
<dbReference type="Pfam" id="PF08240">
    <property type="entry name" value="ADH_N"/>
    <property type="match status" value="1"/>
</dbReference>
<evidence type="ECO:0000313" key="8">
    <source>
        <dbReference type="EMBL" id="AMY25859.1"/>
    </source>
</evidence>
<evidence type="ECO:0000256" key="2">
    <source>
        <dbReference type="ARBA" id="ARBA00008072"/>
    </source>
</evidence>
<accession>A0A143QSD9</accession>
<dbReference type="SMART" id="SM00829">
    <property type="entry name" value="PKS_ER"/>
    <property type="match status" value="1"/>
</dbReference>
<dbReference type="KEGG" id="rhs:A3Q41_04590"/>
<dbReference type="InterPro" id="IPR013154">
    <property type="entry name" value="ADH-like_N"/>
</dbReference>
<dbReference type="InterPro" id="IPR020843">
    <property type="entry name" value="ER"/>
</dbReference>
<dbReference type="SUPFAM" id="SSF50129">
    <property type="entry name" value="GroES-like"/>
    <property type="match status" value="1"/>
</dbReference>
<name>A0A143QSD9_RHOFA</name>
<evidence type="ECO:0000256" key="6">
    <source>
        <dbReference type="SAM" id="MobiDB-lite"/>
    </source>
</evidence>
<evidence type="ECO:0000256" key="1">
    <source>
        <dbReference type="ARBA" id="ARBA00001947"/>
    </source>
</evidence>
<dbReference type="EC" id="1.1.1.264" evidence="8"/>
<evidence type="ECO:0000313" key="9">
    <source>
        <dbReference type="Proteomes" id="UP000076038"/>
    </source>
</evidence>
<dbReference type="PANTHER" id="PTHR43161:SF9">
    <property type="entry name" value="SORBITOL DEHYDROGENASE"/>
    <property type="match status" value="1"/>
</dbReference>
<dbReference type="Gene3D" id="3.40.50.720">
    <property type="entry name" value="NAD(P)-binding Rossmann-like Domain"/>
    <property type="match status" value="1"/>
</dbReference>
<feature type="domain" description="Enoyl reductase (ER)" evidence="7">
    <location>
        <begin position="19"/>
        <end position="348"/>
    </location>
</feature>
<dbReference type="PATRIC" id="fig|1653479.3.peg.4644"/>
<evidence type="ECO:0000259" key="7">
    <source>
        <dbReference type="SMART" id="SM00829"/>
    </source>
</evidence>
<dbReference type="OrthoDB" id="9797931at2"/>
<dbReference type="Gene3D" id="3.90.180.10">
    <property type="entry name" value="Medium-chain alcohol dehydrogenases, catalytic domain"/>
    <property type="match status" value="1"/>
</dbReference>
<dbReference type="PANTHER" id="PTHR43161">
    <property type="entry name" value="SORBITOL DEHYDROGENASE"/>
    <property type="match status" value="1"/>
</dbReference>
<evidence type="ECO:0000256" key="4">
    <source>
        <dbReference type="ARBA" id="ARBA00022833"/>
    </source>
</evidence>
<dbReference type="RefSeq" id="WP_048318568.1">
    <property type="nucleotide sequence ID" value="NZ_CP015220.1"/>
</dbReference>
<dbReference type="InterPro" id="IPR011032">
    <property type="entry name" value="GroES-like_sf"/>
</dbReference>
<dbReference type="GO" id="GO:0050572">
    <property type="term" value="F:L-idonate 5-dehydrogenase [NAD(P)+] activity"/>
    <property type="evidence" value="ECO:0007669"/>
    <property type="project" value="UniProtKB-EC"/>
</dbReference>